<dbReference type="NCBIfam" id="NF041200">
    <property type="entry name" value="mob_BfmA_Nterm"/>
    <property type="match status" value="1"/>
</dbReference>
<protein>
    <submittedName>
        <fullName evidence="1">Uncharacterized protein</fullName>
    </submittedName>
</protein>
<accession>A0A5J4RDE4</accession>
<organism evidence="1">
    <name type="scientific">termite gut metagenome</name>
    <dbReference type="NCBI Taxonomy" id="433724"/>
    <lineage>
        <taxon>unclassified sequences</taxon>
        <taxon>metagenomes</taxon>
        <taxon>organismal metagenomes</taxon>
    </lineage>
</organism>
<name>A0A5J4RDE4_9ZZZZ</name>
<proteinExistence type="predicted"/>
<reference evidence="1" key="1">
    <citation type="submission" date="2019-03" db="EMBL/GenBank/DDBJ databases">
        <title>Single cell metagenomics reveals metabolic interactions within the superorganism composed of flagellate Streblomastix strix and complex community of Bacteroidetes bacteria on its surface.</title>
        <authorList>
            <person name="Treitli S.C."/>
            <person name="Kolisko M."/>
            <person name="Husnik F."/>
            <person name="Keeling P."/>
            <person name="Hampl V."/>
        </authorList>
    </citation>
    <scope>NUCLEOTIDE SEQUENCE</scope>
    <source>
        <strain evidence="1">STM</strain>
    </source>
</reference>
<evidence type="ECO:0000313" key="1">
    <source>
        <dbReference type="EMBL" id="KAA6331504.1"/>
    </source>
</evidence>
<dbReference type="InterPro" id="IPR048012">
    <property type="entry name" value="BfmA-like_N"/>
</dbReference>
<sequence length="121" mass="13948">MKDESPITEMEKIRKRLDQVIAFIRTQEKNKINPMFEAITTTETRIKKDLDSVAKIENLKAFSERLGEVFVTLSNKQKEENGLMKESLNKLANGMYIIAKGLEENKDRTGLGDKIKNLFKQ</sequence>
<gene>
    <name evidence="1" type="ORF">EZS27_019895</name>
</gene>
<dbReference type="AlphaFoldDB" id="A0A5J4RDE4"/>
<comment type="caution">
    <text evidence="1">The sequence shown here is derived from an EMBL/GenBank/DDBJ whole genome shotgun (WGS) entry which is preliminary data.</text>
</comment>
<dbReference type="EMBL" id="SNRY01001364">
    <property type="protein sequence ID" value="KAA6331504.1"/>
    <property type="molecule type" value="Genomic_DNA"/>
</dbReference>